<dbReference type="InterPro" id="IPR018165">
    <property type="entry name" value="Ala-tRNA-synth_IIc_core"/>
</dbReference>
<organism evidence="10 11">
    <name type="scientific">Armadillidium nasatum</name>
    <dbReference type="NCBI Taxonomy" id="96803"/>
    <lineage>
        <taxon>Eukaryota</taxon>
        <taxon>Metazoa</taxon>
        <taxon>Ecdysozoa</taxon>
        <taxon>Arthropoda</taxon>
        <taxon>Crustacea</taxon>
        <taxon>Multicrustacea</taxon>
        <taxon>Malacostraca</taxon>
        <taxon>Eumalacostraca</taxon>
        <taxon>Peracarida</taxon>
        <taxon>Isopoda</taxon>
        <taxon>Oniscidea</taxon>
        <taxon>Crinocheta</taxon>
        <taxon>Armadillidiidae</taxon>
        <taxon>Armadillidium</taxon>
    </lineage>
</organism>
<dbReference type="InterPro" id="IPR051335">
    <property type="entry name" value="Alanyl-tRNA_Editing_Enzymes"/>
</dbReference>
<dbReference type="FunFam" id="2.40.30.130:FF:000003">
    <property type="entry name" value="alanyl-tRNA editing protein Aarsd1"/>
    <property type="match status" value="1"/>
</dbReference>
<dbReference type="GO" id="GO:0004813">
    <property type="term" value="F:alanine-tRNA ligase activity"/>
    <property type="evidence" value="ECO:0007669"/>
    <property type="project" value="InterPro"/>
</dbReference>
<feature type="non-terminal residue" evidence="10">
    <location>
        <position position="246"/>
    </location>
</feature>
<evidence type="ECO:0000256" key="5">
    <source>
        <dbReference type="ARBA" id="ARBA00022723"/>
    </source>
</evidence>
<dbReference type="GO" id="GO:0003676">
    <property type="term" value="F:nucleic acid binding"/>
    <property type="evidence" value="ECO:0007669"/>
    <property type="project" value="InterPro"/>
</dbReference>
<evidence type="ECO:0000256" key="8">
    <source>
        <dbReference type="ARBA" id="ARBA00053555"/>
    </source>
</evidence>
<keyword evidence="4" id="KW-0963">Cytoplasm</keyword>
<dbReference type="GO" id="GO:0006419">
    <property type="term" value="P:alanyl-tRNA aminoacylation"/>
    <property type="evidence" value="ECO:0007669"/>
    <property type="project" value="InterPro"/>
</dbReference>
<dbReference type="GO" id="GO:0005737">
    <property type="term" value="C:cytoplasm"/>
    <property type="evidence" value="ECO:0007669"/>
    <property type="project" value="UniProtKB-SubCell"/>
</dbReference>
<dbReference type="Proteomes" id="UP000326759">
    <property type="component" value="Unassembled WGS sequence"/>
</dbReference>
<dbReference type="Gene3D" id="2.40.30.130">
    <property type="match status" value="1"/>
</dbReference>
<comment type="function">
    <text evidence="8">Functions in trans to edit the amino acid moiety from incorrectly charged tRNA(Ala).</text>
</comment>
<dbReference type="SUPFAM" id="SSF55186">
    <property type="entry name" value="ThrRS/AlaRS common domain"/>
    <property type="match status" value="1"/>
</dbReference>
<dbReference type="PANTHER" id="PTHR43462">
    <property type="entry name" value="ALANYL-TRNA EDITING PROTEIN"/>
    <property type="match status" value="1"/>
</dbReference>
<evidence type="ECO:0000256" key="4">
    <source>
        <dbReference type="ARBA" id="ARBA00022490"/>
    </source>
</evidence>
<keyword evidence="5" id="KW-0479">Metal-binding</keyword>
<evidence type="ECO:0000313" key="10">
    <source>
        <dbReference type="EMBL" id="KAB7494624.1"/>
    </source>
</evidence>
<evidence type="ECO:0000256" key="2">
    <source>
        <dbReference type="ARBA" id="ARBA00004496"/>
    </source>
</evidence>
<feature type="domain" description="Alanyl-transfer RNA synthetases family profile" evidence="9">
    <location>
        <begin position="1"/>
        <end position="246"/>
    </location>
</feature>
<keyword evidence="7" id="KW-0648">Protein biosynthesis</keyword>
<dbReference type="SUPFAM" id="SSF50447">
    <property type="entry name" value="Translation proteins"/>
    <property type="match status" value="1"/>
</dbReference>
<sequence>MVFYCQRNCYGKKYSTSVLSCTPTKIAEEINGKKSSVDCYEVIFKDTVFFPEGGGQPYDKGEVNGIPVLKVLRKGGNAVHYLSEPVEVGSNVDQVIDWHRRHDHMQQHSAQHLITAVADRDYNAATVSWNLGKKLSSIELDIPKFTEDQISELEENVNEAIRNCTPVLIEEFDASDPKLQEARTRGLPDDIVGPVRVVTIKDLDSTMCCGTHVKNLSDLQAIKILYCERGKKGKTILYFVAGKRVL</sequence>
<evidence type="ECO:0000256" key="1">
    <source>
        <dbReference type="ARBA" id="ARBA00001947"/>
    </source>
</evidence>
<evidence type="ECO:0000256" key="6">
    <source>
        <dbReference type="ARBA" id="ARBA00022833"/>
    </source>
</evidence>
<evidence type="ECO:0000256" key="3">
    <source>
        <dbReference type="ARBA" id="ARBA00008429"/>
    </source>
</evidence>
<dbReference type="InterPro" id="IPR012947">
    <property type="entry name" value="tRNA_SAD"/>
</dbReference>
<evidence type="ECO:0000313" key="11">
    <source>
        <dbReference type="Proteomes" id="UP000326759"/>
    </source>
</evidence>
<dbReference type="GO" id="GO:0005524">
    <property type="term" value="F:ATP binding"/>
    <property type="evidence" value="ECO:0007669"/>
    <property type="project" value="InterPro"/>
</dbReference>
<accession>A0A5N5SKL2</accession>
<dbReference type="InterPro" id="IPR009000">
    <property type="entry name" value="Transl_B-barrel_sf"/>
</dbReference>
<comment type="cofactor">
    <cofactor evidence="1">
        <name>Zn(2+)</name>
        <dbReference type="ChEBI" id="CHEBI:29105"/>
    </cofactor>
</comment>
<evidence type="ECO:0000256" key="7">
    <source>
        <dbReference type="ARBA" id="ARBA00022917"/>
    </source>
</evidence>
<dbReference type="GO" id="GO:0002196">
    <property type="term" value="F:Ser-tRNA(Ala) deacylase activity"/>
    <property type="evidence" value="ECO:0007669"/>
    <property type="project" value="TreeGrafter"/>
</dbReference>
<dbReference type="OrthoDB" id="288942at2759"/>
<comment type="similarity">
    <text evidence="3">Belongs to the class-II aminoacyl-tRNA synthetase family. Alax-L subfamily.</text>
</comment>
<reference evidence="10 11" key="1">
    <citation type="journal article" date="2019" name="PLoS Biol.">
        <title>Sex chromosomes control vertical transmission of feminizing Wolbachia symbionts in an isopod.</title>
        <authorList>
            <person name="Becking T."/>
            <person name="Chebbi M.A."/>
            <person name="Giraud I."/>
            <person name="Moumen B."/>
            <person name="Laverre T."/>
            <person name="Caubet Y."/>
            <person name="Peccoud J."/>
            <person name="Gilbert C."/>
            <person name="Cordaux R."/>
        </authorList>
    </citation>
    <scope>NUCLEOTIDE SEQUENCE [LARGE SCALE GENOMIC DNA]</scope>
    <source>
        <strain evidence="10">ANa2</strain>
        <tissue evidence="10">Whole body excluding digestive tract and cuticle</tissue>
    </source>
</reference>
<evidence type="ECO:0000259" key="9">
    <source>
        <dbReference type="PROSITE" id="PS50860"/>
    </source>
</evidence>
<dbReference type="Pfam" id="PF07973">
    <property type="entry name" value="tRNA_SAD"/>
    <property type="match status" value="1"/>
</dbReference>
<dbReference type="FunFam" id="3.30.980.10:FF:000007">
    <property type="entry name" value="alanyl-tRNA editing protein Aarsd1"/>
    <property type="match status" value="1"/>
</dbReference>
<dbReference type="AlphaFoldDB" id="A0A5N5SKL2"/>
<dbReference type="PROSITE" id="PS50860">
    <property type="entry name" value="AA_TRNA_LIGASE_II_ALA"/>
    <property type="match status" value="1"/>
</dbReference>
<dbReference type="PANTHER" id="PTHR43462:SF1">
    <property type="entry name" value="ALANYL-TRNA EDITING PROTEIN AARSD1"/>
    <property type="match status" value="1"/>
</dbReference>
<dbReference type="SMART" id="SM00863">
    <property type="entry name" value="tRNA_SAD"/>
    <property type="match status" value="1"/>
</dbReference>
<dbReference type="GO" id="GO:0046872">
    <property type="term" value="F:metal ion binding"/>
    <property type="evidence" value="ECO:0007669"/>
    <property type="project" value="UniProtKB-KW"/>
</dbReference>
<proteinExistence type="inferred from homology"/>
<name>A0A5N5SKL2_9CRUS</name>
<dbReference type="Gene3D" id="3.30.980.10">
    <property type="entry name" value="Threonyl-trna Synthetase, Chain A, domain 2"/>
    <property type="match status" value="1"/>
</dbReference>
<keyword evidence="6" id="KW-0862">Zinc</keyword>
<dbReference type="InterPro" id="IPR018163">
    <property type="entry name" value="Thr/Ala-tRNA-synth_IIc_edit"/>
</dbReference>
<dbReference type="EMBL" id="SEYY01023725">
    <property type="protein sequence ID" value="KAB7494624.1"/>
    <property type="molecule type" value="Genomic_DNA"/>
</dbReference>
<comment type="caution">
    <text evidence="10">The sequence shown here is derived from an EMBL/GenBank/DDBJ whole genome shotgun (WGS) entry which is preliminary data.</text>
</comment>
<gene>
    <name evidence="10" type="primary">AARSD1</name>
    <name evidence="10" type="ORF">Anas_11057</name>
</gene>
<keyword evidence="11" id="KW-1185">Reference proteome</keyword>
<comment type="subcellular location">
    <subcellularLocation>
        <location evidence="2">Cytoplasm</location>
    </subcellularLocation>
</comment>
<protein>
    <submittedName>
        <fullName evidence="10">Alanyl-tRNA editing protein Aarsd1</fullName>
    </submittedName>
</protein>